<dbReference type="SMART" id="SM01217">
    <property type="entry name" value="Fn3_like"/>
    <property type="match status" value="1"/>
</dbReference>
<dbReference type="Gene3D" id="3.40.50.1700">
    <property type="entry name" value="Glycoside hydrolase family 3 C-terminal domain"/>
    <property type="match status" value="1"/>
</dbReference>
<dbReference type="InterPro" id="IPR036881">
    <property type="entry name" value="Glyco_hydro_3_C_sf"/>
</dbReference>
<dbReference type="PANTHER" id="PTHR42715">
    <property type="entry name" value="BETA-GLUCOSIDASE"/>
    <property type="match status" value="1"/>
</dbReference>
<dbReference type="AlphaFoldDB" id="A0A644ZVT6"/>
<comment type="caution">
    <text evidence="4">The sequence shown here is derived from an EMBL/GenBank/DDBJ whole genome shotgun (WGS) entry which is preliminary data.</text>
</comment>
<dbReference type="GO" id="GO:0005975">
    <property type="term" value="P:carbohydrate metabolic process"/>
    <property type="evidence" value="ECO:0007669"/>
    <property type="project" value="InterPro"/>
</dbReference>
<dbReference type="PANTHER" id="PTHR42715:SF10">
    <property type="entry name" value="BETA-GLUCOSIDASE"/>
    <property type="match status" value="1"/>
</dbReference>
<name>A0A644ZVT6_9ZZZZ</name>
<comment type="similarity">
    <text evidence="1">Belongs to the glycosyl hydrolase 3 family.</text>
</comment>
<dbReference type="Pfam" id="PF14310">
    <property type="entry name" value="Fn3-like"/>
    <property type="match status" value="1"/>
</dbReference>
<protein>
    <submittedName>
        <fullName evidence="4">Thermostable beta-glucosidase B</fullName>
        <ecNumber evidence="4">3.2.1.21</ecNumber>
    </submittedName>
</protein>
<dbReference type="EMBL" id="VSSQ01010681">
    <property type="protein sequence ID" value="MPM44952.1"/>
    <property type="molecule type" value="Genomic_DNA"/>
</dbReference>
<dbReference type="SUPFAM" id="SSF52279">
    <property type="entry name" value="Beta-D-glucan exohydrolase, C-terminal domain"/>
    <property type="match status" value="1"/>
</dbReference>
<evidence type="ECO:0000256" key="1">
    <source>
        <dbReference type="ARBA" id="ARBA00005336"/>
    </source>
</evidence>
<sequence length="326" mass="36976">MIALQAGVQTLASALQERADRLPRFWYRAPKWRKRVAQADAVVLQVGFDHIEESEAYDKPWRLLASDRESIRQAAKLNGKTVVIVQSGGAVEMESWHACVPSILSASFLGSSTAQALEALLFGDANPSGKLCYTIAHSLDDYRSMRTYPRDFAHLSLARLRKGQGDPTVRSVQNLEYNEALMMGYRQFDTEKQEPLFCFGHGLSYTHFFYENLKCEELSDGWELSFTVRNCTERAGSEVCQLYVRSFEPVVFRPMQELKGFVKVALGPHASKQVSLVVGFEALSRWDLERWAFVSDPGQYELCVGSSSRDIRLQCVVEHKKRKPFD</sequence>
<dbReference type="InterPro" id="IPR002772">
    <property type="entry name" value="Glyco_hydro_3_C"/>
</dbReference>
<evidence type="ECO:0000259" key="3">
    <source>
        <dbReference type="SMART" id="SM01217"/>
    </source>
</evidence>
<dbReference type="InterPro" id="IPR013783">
    <property type="entry name" value="Ig-like_fold"/>
</dbReference>
<gene>
    <name evidence="4" type="primary">bglB_10</name>
    <name evidence="4" type="ORF">SDC9_91636</name>
</gene>
<feature type="domain" description="Fibronectin type III-like" evidence="3">
    <location>
        <begin position="238"/>
        <end position="308"/>
    </location>
</feature>
<accession>A0A644ZVT6</accession>
<dbReference type="GO" id="GO:0008422">
    <property type="term" value="F:beta-glucosidase activity"/>
    <property type="evidence" value="ECO:0007669"/>
    <property type="project" value="UniProtKB-EC"/>
</dbReference>
<proteinExistence type="inferred from homology"/>
<evidence type="ECO:0000313" key="4">
    <source>
        <dbReference type="EMBL" id="MPM44952.1"/>
    </source>
</evidence>
<dbReference type="Pfam" id="PF01915">
    <property type="entry name" value="Glyco_hydro_3_C"/>
    <property type="match status" value="1"/>
</dbReference>
<keyword evidence="2 4" id="KW-0378">Hydrolase</keyword>
<dbReference type="EC" id="3.2.1.21" evidence="4"/>
<keyword evidence="4" id="KW-0326">Glycosidase</keyword>
<dbReference type="Gene3D" id="2.60.40.10">
    <property type="entry name" value="Immunoglobulins"/>
    <property type="match status" value="1"/>
</dbReference>
<evidence type="ECO:0000256" key="2">
    <source>
        <dbReference type="ARBA" id="ARBA00022801"/>
    </source>
</evidence>
<reference evidence="4" key="1">
    <citation type="submission" date="2019-08" db="EMBL/GenBank/DDBJ databases">
        <authorList>
            <person name="Kucharzyk K."/>
            <person name="Murdoch R.W."/>
            <person name="Higgins S."/>
            <person name="Loffler F."/>
        </authorList>
    </citation>
    <scope>NUCLEOTIDE SEQUENCE</scope>
</reference>
<dbReference type="InterPro" id="IPR050288">
    <property type="entry name" value="Cellulose_deg_GH3"/>
</dbReference>
<dbReference type="InterPro" id="IPR026891">
    <property type="entry name" value="Fn3-like"/>
</dbReference>
<organism evidence="4">
    <name type="scientific">bioreactor metagenome</name>
    <dbReference type="NCBI Taxonomy" id="1076179"/>
    <lineage>
        <taxon>unclassified sequences</taxon>
        <taxon>metagenomes</taxon>
        <taxon>ecological metagenomes</taxon>
    </lineage>
</organism>